<proteinExistence type="inferred from homology"/>
<dbReference type="PANTHER" id="PTHR43669:SF3">
    <property type="entry name" value="ALCOHOL DEHYDROGENASE, PUTATIVE (AFU_ORTHOLOGUE AFUA_3G03445)-RELATED"/>
    <property type="match status" value="1"/>
</dbReference>
<dbReference type="Pfam" id="PF00106">
    <property type="entry name" value="adh_short"/>
    <property type="match status" value="1"/>
</dbReference>
<keyword evidence="2" id="KW-0521">NADP</keyword>
<evidence type="ECO:0000256" key="1">
    <source>
        <dbReference type="ARBA" id="ARBA00006484"/>
    </source>
</evidence>
<gene>
    <name evidence="5" type="ORF">V5O48_003048</name>
</gene>
<dbReference type="Proteomes" id="UP001465976">
    <property type="component" value="Unassembled WGS sequence"/>
</dbReference>
<evidence type="ECO:0000256" key="3">
    <source>
        <dbReference type="ARBA" id="ARBA00023002"/>
    </source>
</evidence>
<evidence type="ECO:0000256" key="4">
    <source>
        <dbReference type="RuleBase" id="RU000363"/>
    </source>
</evidence>
<evidence type="ECO:0000256" key="2">
    <source>
        <dbReference type="ARBA" id="ARBA00022857"/>
    </source>
</evidence>
<dbReference type="PROSITE" id="PS00061">
    <property type="entry name" value="ADH_SHORT"/>
    <property type="match status" value="1"/>
</dbReference>
<dbReference type="InterPro" id="IPR036291">
    <property type="entry name" value="NAD(P)-bd_dom_sf"/>
</dbReference>
<name>A0ABR3FUS1_9AGAR</name>
<dbReference type="EMBL" id="JBAHYK010000077">
    <property type="protein sequence ID" value="KAL0578956.1"/>
    <property type="molecule type" value="Genomic_DNA"/>
</dbReference>
<evidence type="ECO:0000313" key="6">
    <source>
        <dbReference type="Proteomes" id="UP001465976"/>
    </source>
</evidence>
<keyword evidence="3" id="KW-0560">Oxidoreductase</keyword>
<reference evidence="5 6" key="1">
    <citation type="submission" date="2024-02" db="EMBL/GenBank/DDBJ databases">
        <title>A draft genome for the cacao thread blight pathogen Marasmius crinis-equi.</title>
        <authorList>
            <person name="Cohen S.P."/>
            <person name="Baruah I.K."/>
            <person name="Amoako-Attah I."/>
            <person name="Bukari Y."/>
            <person name="Meinhardt L.W."/>
            <person name="Bailey B.A."/>
        </authorList>
    </citation>
    <scope>NUCLEOTIDE SEQUENCE [LARGE SCALE GENOMIC DNA]</scope>
    <source>
        <strain evidence="5 6">GH-76</strain>
    </source>
</reference>
<evidence type="ECO:0000313" key="5">
    <source>
        <dbReference type="EMBL" id="KAL0578956.1"/>
    </source>
</evidence>
<dbReference type="InterPro" id="IPR002347">
    <property type="entry name" value="SDR_fam"/>
</dbReference>
<dbReference type="PRINTS" id="PR00081">
    <property type="entry name" value="GDHRDH"/>
</dbReference>
<dbReference type="PRINTS" id="PR00080">
    <property type="entry name" value="SDRFAMILY"/>
</dbReference>
<dbReference type="InterPro" id="IPR020904">
    <property type="entry name" value="Sc_DH/Rdtase_CS"/>
</dbReference>
<organism evidence="5 6">
    <name type="scientific">Marasmius crinis-equi</name>
    <dbReference type="NCBI Taxonomy" id="585013"/>
    <lineage>
        <taxon>Eukaryota</taxon>
        <taxon>Fungi</taxon>
        <taxon>Dikarya</taxon>
        <taxon>Basidiomycota</taxon>
        <taxon>Agaricomycotina</taxon>
        <taxon>Agaricomycetes</taxon>
        <taxon>Agaricomycetidae</taxon>
        <taxon>Agaricales</taxon>
        <taxon>Marasmiineae</taxon>
        <taxon>Marasmiaceae</taxon>
        <taxon>Marasmius</taxon>
    </lineage>
</organism>
<sequence length="250" mass="27234">MAKVAIVTGASAGIGRHTAIALSKEGWNVVIAARRNDSLQETKDLMQLDEPKRCLAIAGDITEETFVKTLFDETVKTFGRLDLLFNNAGTGHPQVPIEEIPAEHFERVVKVNLVAPFLCTKEAMRIFKSQSPQGGRIINNGSISSQVPRPLSYGYTSSKHGLTGLTKTTALEGRQYNIACTQINIGNTLTDMAKRLLEGALQPDGRMIPEPVMDAEHVVESIMHIARLPNEVTVLEMTVLPTGMPFVGRG</sequence>
<dbReference type="SUPFAM" id="SSF51735">
    <property type="entry name" value="NAD(P)-binding Rossmann-fold domains"/>
    <property type="match status" value="1"/>
</dbReference>
<evidence type="ECO:0008006" key="7">
    <source>
        <dbReference type="Google" id="ProtNLM"/>
    </source>
</evidence>
<keyword evidence="6" id="KW-1185">Reference proteome</keyword>
<dbReference type="CDD" id="cd05233">
    <property type="entry name" value="SDR_c"/>
    <property type="match status" value="1"/>
</dbReference>
<dbReference type="Gene3D" id="3.40.50.720">
    <property type="entry name" value="NAD(P)-binding Rossmann-like Domain"/>
    <property type="match status" value="1"/>
</dbReference>
<dbReference type="PANTHER" id="PTHR43669">
    <property type="entry name" value="5-KETO-D-GLUCONATE 5-REDUCTASE"/>
    <property type="match status" value="1"/>
</dbReference>
<comment type="caution">
    <text evidence="5">The sequence shown here is derived from an EMBL/GenBank/DDBJ whole genome shotgun (WGS) entry which is preliminary data.</text>
</comment>
<protein>
    <recommendedName>
        <fullName evidence="7">NAD(P)-binding protein</fullName>
    </recommendedName>
</protein>
<accession>A0ABR3FUS1</accession>
<comment type="similarity">
    <text evidence="1 4">Belongs to the short-chain dehydrogenases/reductases (SDR) family.</text>
</comment>